<evidence type="ECO:0000313" key="3">
    <source>
        <dbReference type="EnsemblFungi" id="MAPG_05937T0"/>
    </source>
</evidence>
<evidence type="ECO:0000313" key="2">
    <source>
        <dbReference type="EMBL" id="KLU86930.1"/>
    </source>
</evidence>
<gene>
    <name evidence="2" type="ORF">MAPG_05937</name>
</gene>
<dbReference type="AlphaFoldDB" id="A0A0C4E0Q5"/>
<keyword evidence="4" id="KW-1185">Reference proteome</keyword>
<dbReference type="eggNOG" id="ENOG502RMVR">
    <property type="taxonomic scope" value="Eukaryota"/>
</dbReference>
<reference evidence="3" key="4">
    <citation type="journal article" date="2015" name="G3 (Bethesda)">
        <title>Genome sequences of three phytopathogenic species of the Magnaporthaceae family of fungi.</title>
        <authorList>
            <person name="Okagaki L.H."/>
            <person name="Nunes C.C."/>
            <person name="Sailsbery J."/>
            <person name="Clay B."/>
            <person name="Brown D."/>
            <person name="John T."/>
            <person name="Oh Y."/>
            <person name="Young N."/>
            <person name="Fitzgerald M."/>
            <person name="Haas B.J."/>
            <person name="Zeng Q."/>
            <person name="Young S."/>
            <person name="Adiconis X."/>
            <person name="Fan L."/>
            <person name="Levin J.Z."/>
            <person name="Mitchell T.K."/>
            <person name="Okubara P.A."/>
            <person name="Farman M.L."/>
            <person name="Kohn L.M."/>
            <person name="Birren B."/>
            <person name="Ma L.-J."/>
            <person name="Dean R.A."/>
        </authorList>
    </citation>
    <scope>NUCLEOTIDE SEQUENCE</scope>
    <source>
        <strain evidence="3">ATCC 64411 / 73-15</strain>
    </source>
</reference>
<dbReference type="Proteomes" id="UP000011715">
    <property type="component" value="Unassembled WGS sequence"/>
</dbReference>
<reference evidence="2" key="3">
    <citation type="submission" date="2011-03" db="EMBL/GenBank/DDBJ databases">
        <title>Annotation of Magnaporthe poae ATCC 64411.</title>
        <authorList>
            <person name="Ma L.-J."/>
            <person name="Dead R."/>
            <person name="Young S.K."/>
            <person name="Zeng Q."/>
            <person name="Gargeya S."/>
            <person name="Fitzgerald M."/>
            <person name="Haas B."/>
            <person name="Abouelleil A."/>
            <person name="Alvarado L."/>
            <person name="Arachchi H.M."/>
            <person name="Berlin A."/>
            <person name="Brown A."/>
            <person name="Chapman S.B."/>
            <person name="Chen Z."/>
            <person name="Dunbar C."/>
            <person name="Freedman E."/>
            <person name="Gearin G."/>
            <person name="Gellesch M."/>
            <person name="Goldberg J."/>
            <person name="Griggs A."/>
            <person name="Gujja S."/>
            <person name="Heiman D."/>
            <person name="Howarth C."/>
            <person name="Larson L."/>
            <person name="Lui A."/>
            <person name="MacDonald P.J.P."/>
            <person name="Mehta T."/>
            <person name="Montmayeur A."/>
            <person name="Murphy C."/>
            <person name="Neiman D."/>
            <person name="Pearson M."/>
            <person name="Priest M."/>
            <person name="Roberts A."/>
            <person name="Saif S."/>
            <person name="Shea T."/>
            <person name="Shenoy N."/>
            <person name="Sisk P."/>
            <person name="Stolte C."/>
            <person name="Sykes S."/>
            <person name="Yandava C."/>
            <person name="Wortman J."/>
            <person name="Nusbaum C."/>
            <person name="Birren B."/>
        </authorList>
    </citation>
    <scope>NUCLEOTIDE SEQUENCE</scope>
    <source>
        <strain evidence="2">ATCC 64411</strain>
    </source>
</reference>
<evidence type="ECO:0000313" key="4">
    <source>
        <dbReference type="Proteomes" id="UP000011715"/>
    </source>
</evidence>
<dbReference type="VEuPathDB" id="FungiDB:MAPG_05937"/>
<evidence type="ECO:0000256" key="1">
    <source>
        <dbReference type="SAM" id="Phobius"/>
    </source>
</evidence>
<dbReference type="EMBL" id="GL876970">
    <property type="protein sequence ID" value="KLU86930.1"/>
    <property type="molecule type" value="Genomic_DNA"/>
</dbReference>
<organism evidence="3 4">
    <name type="scientific">Magnaporthiopsis poae (strain ATCC 64411 / 73-15)</name>
    <name type="common">Kentucky bluegrass fungus</name>
    <name type="synonym">Magnaporthe poae</name>
    <dbReference type="NCBI Taxonomy" id="644358"/>
    <lineage>
        <taxon>Eukaryota</taxon>
        <taxon>Fungi</taxon>
        <taxon>Dikarya</taxon>
        <taxon>Ascomycota</taxon>
        <taxon>Pezizomycotina</taxon>
        <taxon>Sordariomycetes</taxon>
        <taxon>Sordariomycetidae</taxon>
        <taxon>Magnaporthales</taxon>
        <taxon>Magnaporthaceae</taxon>
        <taxon>Magnaporthiopsis</taxon>
    </lineage>
</organism>
<dbReference type="EMBL" id="ADBL01001420">
    <property type="status" value="NOT_ANNOTATED_CDS"/>
    <property type="molecule type" value="Genomic_DNA"/>
</dbReference>
<protein>
    <submittedName>
        <fullName evidence="2 3">Uncharacterized protein</fullName>
    </submittedName>
</protein>
<keyword evidence="1" id="KW-0812">Transmembrane</keyword>
<proteinExistence type="predicted"/>
<reference evidence="4" key="1">
    <citation type="submission" date="2010-05" db="EMBL/GenBank/DDBJ databases">
        <title>The genome sequence of Magnaporthe poae strain ATCC 64411.</title>
        <authorList>
            <person name="Ma L.-J."/>
            <person name="Dead R."/>
            <person name="Young S."/>
            <person name="Zeng Q."/>
            <person name="Koehrsen M."/>
            <person name="Alvarado L."/>
            <person name="Berlin A."/>
            <person name="Chapman S.B."/>
            <person name="Chen Z."/>
            <person name="Freedman E."/>
            <person name="Gellesch M."/>
            <person name="Goldberg J."/>
            <person name="Griggs A."/>
            <person name="Gujja S."/>
            <person name="Heilman E.R."/>
            <person name="Heiman D."/>
            <person name="Hepburn T."/>
            <person name="Howarth C."/>
            <person name="Jen D."/>
            <person name="Larson L."/>
            <person name="Mehta T."/>
            <person name="Neiman D."/>
            <person name="Pearson M."/>
            <person name="Roberts A."/>
            <person name="Saif S."/>
            <person name="Shea T."/>
            <person name="Shenoy N."/>
            <person name="Sisk P."/>
            <person name="Stolte C."/>
            <person name="Sykes S."/>
            <person name="Walk T."/>
            <person name="White J."/>
            <person name="Yandava C."/>
            <person name="Haas B."/>
            <person name="Nusbaum C."/>
            <person name="Birren B."/>
        </authorList>
    </citation>
    <scope>NUCLEOTIDE SEQUENCE [LARGE SCALE GENOMIC DNA]</scope>
    <source>
        <strain evidence="4">ATCC 64411 / 73-15</strain>
    </source>
</reference>
<name>A0A0C4E0Q5_MAGP6</name>
<accession>A0A0C4E0Q5</accession>
<reference evidence="3" key="5">
    <citation type="submission" date="2015-06" db="UniProtKB">
        <authorList>
            <consortium name="EnsemblFungi"/>
        </authorList>
    </citation>
    <scope>IDENTIFICATION</scope>
    <source>
        <strain evidence="3">ATCC 64411</strain>
    </source>
</reference>
<keyword evidence="1" id="KW-0472">Membrane</keyword>
<reference evidence="2" key="2">
    <citation type="submission" date="2010-05" db="EMBL/GenBank/DDBJ databases">
        <title>The Genome Sequence of Magnaporthe poae strain ATCC 64411.</title>
        <authorList>
            <consortium name="The Broad Institute Genome Sequencing Platform"/>
            <consortium name="Broad Institute Genome Sequencing Center for Infectious Disease"/>
            <person name="Ma L.-J."/>
            <person name="Dead R."/>
            <person name="Young S."/>
            <person name="Zeng Q."/>
            <person name="Koehrsen M."/>
            <person name="Alvarado L."/>
            <person name="Berlin A."/>
            <person name="Chapman S.B."/>
            <person name="Chen Z."/>
            <person name="Freedman E."/>
            <person name="Gellesch M."/>
            <person name="Goldberg J."/>
            <person name="Griggs A."/>
            <person name="Gujja S."/>
            <person name="Heilman E.R."/>
            <person name="Heiman D."/>
            <person name="Hepburn T."/>
            <person name="Howarth C."/>
            <person name="Jen D."/>
            <person name="Larson L."/>
            <person name="Mehta T."/>
            <person name="Neiman D."/>
            <person name="Pearson M."/>
            <person name="Roberts A."/>
            <person name="Saif S."/>
            <person name="Shea T."/>
            <person name="Shenoy N."/>
            <person name="Sisk P."/>
            <person name="Stolte C."/>
            <person name="Sykes S."/>
            <person name="Walk T."/>
            <person name="White J."/>
            <person name="Yandava C."/>
            <person name="Haas B."/>
            <person name="Nusbaum C."/>
            <person name="Birren B."/>
        </authorList>
    </citation>
    <scope>NUCLEOTIDE SEQUENCE</scope>
    <source>
        <strain evidence="2">ATCC 64411</strain>
    </source>
</reference>
<feature type="transmembrane region" description="Helical" evidence="1">
    <location>
        <begin position="6"/>
        <end position="30"/>
    </location>
</feature>
<sequence length="389" mass="44302">MSFSGLVVAGVGLGCALVGAVIATFVVFAITRDHFQGKIDWLRGLNDSDDGPSPMDMDRAAAAVQEIGSIYHFLWPLEIELNRRYHSFRIALDRVVNQYLFHSKLDLPNTSVFDAVAGEHPDWKILLQEGETQRRRHAAVHLICRILHQRMIPEGDPATTLLPPDIMSVYKKMMARDLTGFTVEAYGGYMPGIENFANVMRHVWRGLTCHFAADRPPYATPEDGFADDDERMKNVLATEKLLKEEVLVHFVQSTNKSPRECAEELRNLMFFAAELAFLAFSSAEPIELFWTRSGRPETDAANNDELILTCFGVRKRNRIPGVERLSRKQIEELTWHVAQEPRDNETDKRIYDRNTRREMQAQDREETRLANVAYNVLDRVVPALPEACT</sequence>
<keyword evidence="1" id="KW-1133">Transmembrane helix</keyword>
<dbReference type="OrthoDB" id="10525384at2759"/>
<dbReference type="EnsemblFungi" id="MAPG_05937T0">
    <property type="protein sequence ID" value="MAPG_05937T0"/>
    <property type="gene ID" value="MAPG_05937"/>
</dbReference>